<comment type="similarity">
    <text evidence="1">Belongs to the cytochrome P450 family.</text>
</comment>
<dbReference type="Gene3D" id="1.10.630.10">
    <property type="entry name" value="Cytochrome P450"/>
    <property type="match status" value="1"/>
</dbReference>
<keyword evidence="6" id="KW-0812">Transmembrane</keyword>
<reference evidence="8" key="3">
    <citation type="submission" date="2015-04" db="UniProtKB">
        <authorList>
            <consortium name="EnsemblPlants"/>
        </authorList>
    </citation>
    <scope>IDENTIFICATION</scope>
    <source>
        <strain evidence="8">cv. Jemalong A17</strain>
    </source>
</reference>
<organism evidence="7 9">
    <name type="scientific">Medicago truncatula</name>
    <name type="common">Barrel medic</name>
    <name type="synonym">Medicago tribuloides</name>
    <dbReference type="NCBI Taxonomy" id="3880"/>
    <lineage>
        <taxon>Eukaryota</taxon>
        <taxon>Viridiplantae</taxon>
        <taxon>Streptophyta</taxon>
        <taxon>Embryophyta</taxon>
        <taxon>Tracheophyta</taxon>
        <taxon>Spermatophyta</taxon>
        <taxon>Magnoliopsida</taxon>
        <taxon>eudicotyledons</taxon>
        <taxon>Gunneridae</taxon>
        <taxon>Pentapetalae</taxon>
        <taxon>rosids</taxon>
        <taxon>fabids</taxon>
        <taxon>Fabales</taxon>
        <taxon>Fabaceae</taxon>
        <taxon>Papilionoideae</taxon>
        <taxon>50 kb inversion clade</taxon>
        <taxon>NPAAA clade</taxon>
        <taxon>Hologalegina</taxon>
        <taxon>IRL clade</taxon>
        <taxon>Trifolieae</taxon>
        <taxon>Medicago</taxon>
    </lineage>
</organism>
<accession>A0A072UH64</accession>
<evidence type="ECO:0000256" key="2">
    <source>
        <dbReference type="ARBA" id="ARBA00022617"/>
    </source>
</evidence>
<dbReference type="PANTHER" id="PTHR47955">
    <property type="entry name" value="CYTOCHROME P450 FAMILY 71 PROTEIN"/>
    <property type="match status" value="1"/>
</dbReference>
<dbReference type="EnsemblPlants" id="KEH28448">
    <property type="protein sequence ID" value="KEH28448"/>
    <property type="gene ID" value="MTR_5g094535"/>
</dbReference>
<dbReference type="Proteomes" id="UP000002051">
    <property type="component" value="Chromosome 5"/>
</dbReference>
<name>A0A072UH64_MEDTR</name>
<dbReference type="AlphaFoldDB" id="A0A072UH64"/>
<dbReference type="Pfam" id="PF00067">
    <property type="entry name" value="p450"/>
    <property type="match status" value="1"/>
</dbReference>
<dbReference type="InterPro" id="IPR036396">
    <property type="entry name" value="Cyt_P450_sf"/>
</dbReference>
<keyword evidence="6" id="KW-1133">Transmembrane helix</keyword>
<dbReference type="GO" id="GO:0020037">
    <property type="term" value="F:heme binding"/>
    <property type="evidence" value="ECO:0007669"/>
    <property type="project" value="InterPro"/>
</dbReference>
<reference evidence="7 9" key="2">
    <citation type="journal article" date="2014" name="BMC Genomics">
        <title>An improved genome release (version Mt4.0) for the model legume Medicago truncatula.</title>
        <authorList>
            <person name="Tang H."/>
            <person name="Krishnakumar V."/>
            <person name="Bidwell S."/>
            <person name="Rosen B."/>
            <person name="Chan A."/>
            <person name="Zhou S."/>
            <person name="Gentzbittel L."/>
            <person name="Childs K.L."/>
            <person name="Yandell M."/>
            <person name="Gundlach H."/>
            <person name="Mayer K.F."/>
            <person name="Schwartz D.C."/>
            <person name="Town C.D."/>
        </authorList>
    </citation>
    <scope>GENOME REANNOTATION</scope>
    <source>
        <strain evidence="7">A17</strain>
        <strain evidence="8 9">cv. Jemalong A17</strain>
    </source>
</reference>
<keyword evidence="6" id="KW-0472">Membrane</keyword>
<sequence>MEHHNHLSNITFISFIIFLLVLFKIVKIWSYNTSTVNLPPGPWKLPFIGNLHQIISRSLPHHLFKILADKYGPLMHLKLGEVPYVIVSSPEIAKEIMKTHDLNFCDRPNLLLSTIFSYNATDVIFSMYREWWRELRKICVIELLSAKRIQSFSEGSVVNLSEKIFSMTYGITARAVFGKRNRHQDVFIPALEKVVVLLGRFEIADLYPSIKLLQWMTREKTKNVIF</sequence>
<dbReference type="EMBL" id="CM001221">
    <property type="protein sequence ID" value="KEH28448.1"/>
    <property type="molecule type" value="Genomic_DNA"/>
</dbReference>
<dbReference type="PRINTS" id="PR00463">
    <property type="entry name" value="EP450I"/>
</dbReference>
<evidence type="ECO:0000313" key="8">
    <source>
        <dbReference type="EnsemblPlants" id="KEH28448"/>
    </source>
</evidence>
<proteinExistence type="inferred from homology"/>
<keyword evidence="9" id="KW-1185">Reference proteome</keyword>
<evidence type="ECO:0000256" key="5">
    <source>
        <dbReference type="ARBA" id="ARBA00023004"/>
    </source>
</evidence>
<dbReference type="HOGENOM" id="CLU_001570_26_3_1"/>
<keyword evidence="4" id="KW-0560">Oxidoreductase</keyword>
<evidence type="ECO:0000313" key="7">
    <source>
        <dbReference type="EMBL" id="KEH28448.1"/>
    </source>
</evidence>
<dbReference type="InterPro" id="IPR001128">
    <property type="entry name" value="Cyt_P450"/>
</dbReference>
<reference evidence="7 9" key="1">
    <citation type="journal article" date="2011" name="Nature">
        <title>The Medicago genome provides insight into the evolution of rhizobial symbioses.</title>
        <authorList>
            <person name="Young N.D."/>
            <person name="Debelle F."/>
            <person name="Oldroyd G.E."/>
            <person name="Geurts R."/>
            <person name="Cannon S.B."/>
            <person name="Udvardi M.K."/>
            <person name="Benedito V.A."/>
            <person name="Mayer K.F."/>
            <person name="Gouzy J."/>
            <person name="Schoof H."/>
            <person name="Van de Peer Y."/>
            <person name="Proost S."/>
            <person name="Cook D.R."/>
            <person name="Meyers B.C."/>
            <person name="Spannagl M."/>
            <person name="Cheung F."/>
            <person name="De Mita S."/>
            <person name="Krishnakumar V."/>
            <person name="Gundlach H."/>
            <person name="Zhou S."/>
            <person name="Mudge J."/>
            <person name="Bharti A.K."/>
            <person name="Murray J.D."/>
            <person name="Naoumkina M.A."/>
            <person name="Rosen B."/>
            <person name="Silverstein K.A."/>
            <person name="Tang H."/>
            <person name="Rombauts S."/>
            <person name="Zhao P.X."/>
            <person name="Zhou P."/>
            <person name="Barbe V."/>
            <person name="Bardou P."/>
            <person name="Bechner M."/>
            <person name="Bellec A."/>
            <person name="Berger A."/>
            <person name="Berges H."/>
            <person name="Bidwell S."/>
            <person name="Bisseling T."/>
            <person name="Choisne N."/>
            <person name="Couloux A."/>
            <person name="Denny R."/>
            <person name="Deshpande S."/>
            <person name="Dai X."/>
            <person name="Doyle J.J."/>
            <person name="Dudez A.M."/>
            <person name="Farmer A.D."/>
            <person name="Fouteau S."/>
            <person name="Franken C."/>
            <person name="Gibelin C."/>
            <person name="Gish J."/>
            <person name="Goldstein S."/>
            <person name="Gonzalez A.J."/>
            <person name="Green P.J."/>
            <person name="Hallab A."/>
            <person name="Hartog M."/>
            <person name="Hua A."/>
            <person name="Humphray S.J."/>
            <person name="Jeong D.H."/>
            <person name="Jing Y."/>
            <person name="Jocker A."/>
            <person name="Kenton S.M."/>
            <person name="Kim D.J."/>
            <person name="Klee K."/>
            <person name="Lai H."/>
            <person name="Lang C."/>
            <person name="Lin S."/>
            <person name="Macmil S.L."/>
            <person name="Magdelenat G."/>
            <person name="Matthews L."/>
            <person name="McCorrison J."/>
            <person name="Monaghan E.L."/>
            <person name="Mun J.H."/>
            <person name="Najar F.Z."/>
            <person name="Nicholson C."/>
            <person name="Noirot C."/>
            <person name="O'Bleness M."/>
            <person name="Paule C.R."/>
            <person name="Poulain J."/>
            <person name="Prion F."/>
            <person name="Qin B."/>
            <person name="Qu C."/>
            <person name="Retzel E.F."/>
            <person name="Riddle C."/>
            <person name="Sallet E."/>
            <person name="Samain S."/>
            <person name="Samson N."/>
            <person name="Sanders I."/>
            <person name="Saurat O."/>
            <person name="Scarpelli C."/>
            <person name="Schiex T."/>
            <person name="Segurens B."/>
            <person name="Severin A.J."/>
            <person name="Sherrier D.J."/>
            <person name="Shi R."/>
            <person name="Sims S."/>
            <person name="Singer S.R."/>
            <person name="Sinharoy S."/>
            <person name="Sterck L."/>
            <person name="Viollet A."/>
            <person name="Wang B.B."/>
            <person name="Wang K."/>
            <person name="Wang M."/>
            <person name="Wang X."/>
            <person name="Warfsmann J."/>
            <person name="Weissenbach J."/>
            <person name="White D.D."/>
            <person name="White J.D."/>
            <person name="Wiley G.B."/>
            <person name="Wincker P."/>
            <person name="Xing Y."/>
            <person name="Yang L."/>
            <person name="Yao Z."/>
            <person name="Ying F."/>
            <person name="Zhai J."/>
            <person name="Zhou L."/>
            <person name="Zuber A."/>
            <person name="Denarie J."/>
            <person name="Dixon R.A."/>
            <person name="May G.D."/>
            <person name="Schwartz D.C."/>
            <person name="Rogers J."/>
            <person name="Quetier F."/>
            <person name="Town C.D."/>
            <person name="Roe B.A."/>
        </authorList>
    </citation>
    <scope>NUCLEOTIDE SEQUENCE [LARGE SCALE GENOMIC DNA]</scope>
    <source>
        <strain evidence="7">A17</strain>
        <strain evidence="8 9">cv. Jemalong A17</strain>
    </source>
</reference>
<evidence type="ECO:0000256" key="1">
    <source>
        <dbReference type="ARBA" id="ARBA00010617"/>
    </source>
</evidence>
<evidence type="ECO:0000313" key="9">
    <source>
        <dbReference type="Proteomes" id="UP000002051"/>
    </source>
</evidence>
<gene>
    <name evidence="7" type="ordered locus">MTR_5g094535</name>
</gene>
<evidence type="ECO:0000256" key="4">
    <source>
        <dbReference type="ARBA" id="ARBA00023002"/>
    </source>
</evidence>
<feature type="transmembrane region" description="Helical" evidence="6">
    <location>
        <begin position="6"/>
        <end position="26"/>
    </location>
</feature>
<dbReference type="GO" id="GO:0016712">
    <property type="term" value="F:oxidoreductase activity, acting on paired donors, with incorporation or reduction of molecular oxygen, reduced flavin or flavoprotein as one donor, and incorporation of one atom of oxygen"/>
    <property type="evidence" value="ECO:0000318"/>
    <property type="project" value="GO_Central"/>
</dbReference>
<dbReference type="PANTHER" id="PTHR47955:SF8">
    <property type="entry name" value="CYTOCHROME P450 71D11-LIKE"/>
    <property type="match status" value="1"/>
</dbReference>
<keyword evidence="3" id="KW-0479">Metal-binding</keyword>
<protein>
    <submittedName>
        <fullName evidence="7">Cytochrome P450 family 71 protein</fullName>
    </submittedName>
</protein>
<dbReference type="InterPro" id="IPR002401">
    <property type="entry name" value="Cyt_P450_E_grp-I"/>
</dbReference>
<keyword evidence="5" id="KW-0408">Iron</keyword>
<keyword evidence="2" id="KW-0349">Heme</keyword>
<dbReference type="GO" id="GO:0005506">
    <property type="term" value="F:iron ion binding"/>
    <property type="evidence" value="ECO:0007669"/>
    <property type="project" value="InterPro"/>
</dbReference>
<evidence type="ECO:0000256" key="6">
    <source>
        <dbReference type="SAM" id="Phobius"/>
    </source>
</evidence>
<evidence type="ECO:0000256" key="3">
    <source>
        <dbReference type="ARBA" id="ARBA00022723"/>
    </source>
</evidence>
<dbReference type="SUPFAM" id="SSF48264">
    <property type="entry name" value="Cytochrome P450"/>
    <property type="match status" value="1"/>
</dbReference>